<dbReference type="Proteomes" id="UP000290985">
    <property type="component" value="Chromosome"/>
</dbReference>
<name>A0A449B296_9BACT</name>
<evidence type="ECO:0000256" key="1">
    <source>
        <dbReference type="ARBA" id="ARBA00004141"/>
    </source>
</evidence>
<dbReference type="InterPro" id="IPR050932">
    <property type="entry name" value="TM2D1-3-like"/>
</dbReference>
<gene>
    <name evidence="7" type="ORF">NCTC10181_00587</name>
</gene>
<keyword evidence="2 5" id="KW-0812">Transmembrane</keyword>
<comment type="subcellular location">
    <subcellularLocation>
        <location evidence="1">Membrane</location>
        <topology evidence="1">Multi-pass membrane protein</topology>
    </subcellularLocation>
</comment>
<protein>
    <submittedName>
        <fullName evidence="7">TM2 domain</fullName>
    </submittedName>
</protein>
<dbReference type="GO" id="GO:0016020">
    <property type="term" value="C:membrane"/>
    <property type="evidence" value="ECO:0007669"/>
    <property type="project" value="UniProtKB-SubCell"/>
</dbReference>
<organism evidence="7 8">
    <name type="scientific">Mycoplasmopsis citelli</name>
    <dbReference type="NCBI Taxonomy" id="171281"/>
    <lineage>
        <taxon>Bacteria</taxon>
        <taxon>Bacillati</taxon>
        <taxon>Mycoplasmatota</taxon>
        <taxon>Mycoplasmoidales</taxon>
        <taxon>Metamycoplasmataceae</taxon>
        <taxon>Mycoplasmopsis</taxon>
    </lineage>
</organism>
<dbReference type="InterPro" id="IPR007829">
    <property type="entry name" value="TM2"/>
</dbReference>
<dbReference type="KEGG" id="mcit:NCTC10181_00587"/>
<keyword evidence="4 5" id="KW-0472">Membrane</keyword>
<dbReference type="RefSeq" id="WP_223211621.1">
    <property type="nucleotide sequence ID" value="NZ_LR215036.1"/>
</dbReference>
<evidence type="ECO:0000259" key="6">
    <source>
        <dbReference type="Pfam" id="PF05154"/>
    </source>
</evidence>
<dbReference type="AlphaFoldDB" id="A0A449B296"/>
<evidence type="ECO:0000313" key="8">
    <source>
        <dbReference type="Proteomes" id="UP000290985"/>
    </source>
</evidence>
<evidence type="ECO:0000256" key="3">
    <source>
        <dbReference type="ARBA" id="ARBA00022989"/>
    </source>
</evidence>
<dbReference type="PANTHER" id="PTHR21016">
    <property type="entry name" value="BETA-AMYLOID BINDING PROTEIN-RELATED"/>
    <property type="match status" value="1"/>
</dbReference>
<evidence type="ECO:0000313" key="7">
    <source>
        <dbReference type="EMBL" id="VEU74727.1"/>
    </source>
</evidence>
<proteinExistence type="predicted"/>
<evidence type="ECO:0000256" key="2">
    <source>
        <dbReference type="ARBA" id="ARBA00022692"/>
    </source>
</evidence>
<accession>A0A449B296</accession>
<feature type="domain" description="TM2" evidence="6">
    <location>
        <begin position="5"/>
        <end position="53"/>
    </location>
</feature>
<feature type="transmembrane region" description="Helical" evidence="5">
    <location>
        <begin position="38"/>
        <end position="57"/>
    </location>
</feature>
<keyword evidence="3 5" id="KW-1133">Transmembrane helix</keyword>
<dbReference type="Pfam" id="PF05154">
    <property type="entry name" value="TM2"/>
    <property type="match status" value="1"/>
</dbReference>
<sequence length="71" mass="8369">MFVSNKSRFSLVIFSFFLGAFEIDRFYAGRFALGLLKLFTVSSFGLWWFIDFVLALTGRMRDENGLRISRW</sequence>
<dbReference type="EMBL" id="LR215036">
    <property type="protein sequence ID" value="VEU74727.1"/>
    <property type="molecule type" value="Genomic_DNA"/>
</dbReference>
<evidence type="ECO:0000256" key="5">
    <source>
        <dbReference type="SAM" id="Phobius"/>
    </source>
</evidence>
<reference evidence="7 8" key="1">
    <citation type="submission" date="2019-01" db="EMBL/GenBank/DDBJ databases">
        <authorList>
            <consortium name="Pathogen Informatics"/>
        </authorList>
    </citation>
    <scope>NUCLEOTIDE SEQUENCE [LARGE SCALE GENOMIC DNA]</scope>
    <source>
        <strain evidence="7 8">NCTC10181</strain>
    </source>
</reference>
<keyword evidence="8" id="KW-1185">Reference proteome</keyword>
<dbReference type="PANTHER" id="PTHR21016:SF25">
    <property type="entry name" value="TM2 DOMAIN-CONTAINING PROTEIN DDB_G0277895-RELATED"/>
    <property type="match status" value="1"/>
</dbReference>
<evidence type="ECO:0000256" key="4">
    <source>
        <dbReference type="ARBA" id="ARBA00023136"/>
    </source>
</evidence>